<dbReference type="STRING" id="659014.SAMN04487996_117129"/>
<dbReference type="InterPro" id="IPR053842">
    <property type="entry name" value="NikA-like"/>
</dbReference>
<dbReference type="OrthoDB" id="950459at2"/>
<dbReference type="Proteomes" id="UP000198748">
    <property type="component" value="Unassembled WGS sequence"/>
</dbReference>
<evidence type="ECO:0008006" key="3">
    <source>
        <dbReference type="Google" id="ProtNLM"/>
    </source>
</evidence>
<keyword evidence="2" id="KW-1185">Reference proteome</keyword>
<accession>A0A1G7TAA7</accession>
<evidence type="ECO:0000313" key="2">
    <source>
        <dbReference type="Proteomes" id="UP000198748"/>
    </source>
</evidence>
<name>A0A1G7TAA7_9BACT</name>
<dbReference type="EMBL" id="FNAN01000017">
    <property type="protein sequence ID" value="SDG31530.1"/>
    <property type="molecule type" value="Genomic_DNA"/>
</dbReference>
<dbReference type="AlphaFoldDB" id="A0A1G7TAA7"/>
<sequence length="129" mass="15304">MEKTEENRNKWLHIRLTTTESELIRRKVQRTTCRKISDYARKIILSEPITVNYRNESLDLLMSTLIELRRELSAIGNNFNQAVKRLQTLSQISEYSSWLTEYEQDKKAVLKMIETIQLEISKAAKTWLQ</sequence>
<reference evidence="2" key="1">
    <citation type="submission" date="2016-10" db="EMBL/GenBank/DDBJ databases">
        <authorList>
            <person name="Varghese N."/>
            <person name="Submissions S."/>
        </authorList>
    </citation>
    <scope>NUCLEOTIDE SEQUENCE [LARGE SCALE GENOMIC DNA]</scope>
    <source>
        <strain evidence="2">DSM 25329</strain>
    </source>
</reference>
<organism evidence="1 2">
    <name type="scientific">Dyadobacter soli</name>
    <dbReference type="NCBI Taxonomy" id="659014"/>
    <lineage>
        <taxon>Bacteria</taxon>
        <taxon>Pseudomonadati</taxon>
        <taxon>Bacteroidota</taxon>
        <taxon>Cytophagia</taxon>
        <taxon>Cytophagales</taxon>
        <taxon>Spirosomataceae</taxon>
        <taxon>Dyadobacter</taxon>
    </lineage>
</organism>
<dbReference type="Pfam" id="PF21983">
    <property type="entry name" value="NikA-like"/>
    <property type="match status" value="1"/>
</dbReference>
<evidence type="ECO:0000313" key="1">
    <source>
        <dbReference type="EMBL" id="SDG31530.1"/>
    </source>
</evidence>
<protein>
    <recommendedName>
        <fullName evidence="3">Mobilisation protein (MobC)</fullName>
    </recommendedName>
</protein>
<gene>
    <name evidence="1" type="ORF">SAMN04487996_117129</name>
</gene>
<proteinExistence type="predicted"/>